<name>A0AAC9YG49_9ENTR</name>
<dbReference type="Gene3D" id="1.10.260.40">
    <property type="entry name" value="lambda repressor-like DNA-binding domains"/>
    <property type="match status" value="1"/>
</dbReference>
<dbReference type="RefSeq" id="WP_095034562.1">
    <property type="nucleotide sequence ID" value="NZ_CADIJJ010000027.1"/>
</dbReference>
<gene>
    <name evidence="2" type="ORF">CJJ18_08260</name>
</gene>
<organism evidence="2 3">
    <name type="scientific">Candidatus Williamhamiltonella defendens</name>
    <dbReference type="NCBI Taxonomy" id="138072"/>
    <lineage>
        <taxon>Bacteria</taxon>
        <taxon>Pseudomonadati</taxon>
        <taxon>Pseudomonadota</taxon>
        <taxon>Gammaproteobacteria</taxon>
        <taxon>Enterobacterales</taxon>
        <taxon>Enterobacteriaceae</taxon>
        <taxon>aphid secondary symbionts</taxon>
        <taxon>Candidatus Williamhamiltonella</taxon>
    </lineage>
</organism>
<dbReference type="EMBL" id="CP022932">
    <property type="protein sequence ID" value="ASV33972.1"/>
    <property type="molecule type" value="Genomic_DNA"/>
</dbReference>
<dbReference type="PROSITE" id="PS50943">
    <property type="entry name" value="HTH_CROC1"/>
    <property type="match status" value="1"/>
</dbReference>
<dbReference type="Pfam" id="PF01381">
    <property type="entry name" value="HTH_3"/>
    <property type="match status" value="1"/>
</dbReference>
<accession>A0AAC9YG49</accession>
<dbReference type="SUPFAM" id="SSF47413">
    <property type="entry name" value="lambda repressor-like DNA-binding domains"/>
    <property type="match status" value="1"/>
</dbReference>
<dbReference type="SUPFAM" id="SSF51306">
    <property type="entry name" value="LexA/Signal peptidase"/>
    <property type="match status" value="1"/>
</dbReference>
<dbReference type="InterPro" id="IPR036286">
    <property type="entry name" value="LexA/Signal_pep-like_sf"/>
</dbReference>
<reference evidence="2" key="1">
    <citation type="submission" date="2017-08" db="EMBL/GenBank/DDBJ databases">
        <title>Genome sequence of Candidatus Hamiltonella defensa from Acyrthosiphon pisum strain MI47.</title>
        <authorList>
            <person name="Patel V.A."/>
            <person name="Chevignon G."/>
            <person name="Russell J.A."/>
            <person name="Oliver K.M."/>
        </authorList>
    </citation>
    <scope>NUCLEOTIDE SEQUENCE</scope>
    <source>
        <strain evidence="2">MI47</strain>
    </source>
</reference>
<dbReference type="SMART" id="SM00530">
    <property type="entry name" value="HTH_XRE"/>
    <property type="match status" value="1"/>
</dbReference>
<dbReference type="GO" id="GO:0003677">
    <property type="term" value="F:DNA binding"/>
    <property type="evidence" value="ECO:0007669"/>
    <property type="project" value="InterPro"/>
</dbReference>
<proteinExistence type="predicted"/>
<protein>
    <submittedName>
        <fullName evidence="2">XRE family transcriptional regulator</fullName>
    </submittedName>
</protein>
<dbReference type="InterPro" id="IPR001387">
    <property type="entry name" value="Cro/C1-type_HTH"/>
</dbReference>
<dbReference type="InterPro" id="IPR010982">
    <property type="entry name" value="Lambda_DNA-bd_dom_sf"/>
</dbReference>
<evidence type="ECO:0000313" key="2">
    <source>
        <dbReference type="EMBL" id="ASV33972.1"/>
    </source>
</evidence>
<dbReference type="Proteomes" id="UP000792865">
    <property type="component" value="Chromosome"/>
</dbReference>
<dbReference type="AlphaFoldDB" id="A0AAC9YG49"/>
<evidence type="ECO:0000313" key="3">
    <source>
        <dbReference type="Proteomes" id="UP000792865"/>
    </source>
</evidence>
<evidence type="ECO:0000259" key="1">
    <source>
        <dbReference type="PROSITE" id="PS50943"/>
    </source>
</evidence>
<sequence>MKNTLAQCLNFAMQSRNFSQGTLAKASRVSQSTIFKLTKGTSKGSKKIVDIAHALKVNPDWLARGVGEMEGESISSFISPSDSSNEVRVWNKEGETENIVNLPEGKSVSTWRAYILDRNSGCKEAPVGSIVIVDTAVKPRASDLVVAMISDMISVYRFLPSNGPGLLSVDDKKVPLFDLSESVNLLGLLFFFFVI</sequence>
<feature type="domain" description="HTH cro/C1-type" evidence="1">
    <location>
        <begin position="9"/>
        <end position="62"/>
    </location>
</feature>
<dbReference type="CDD" id="cd00093">
    <property type="entry name" value="HTH_XRE"/>
    <property type="match status" value="1"/>
</dbReference>